<evidence type="ECO:0000259" key="5">
    <source>
        <dbReference type="Pfam" id="PF16899"/>
    </source>
</evidence>
<dbReference type="InterPro" id="IPR036915">
    <property type="entry name" value="Cyclin-like_sf"/>
</dbReference>
<sequence length="415" mass="46181">MIVTEDSLFRSSTQFKHWSFTKPQLDAQRRTTNVLATERVKANVARLRAQRAESDGPISGVETGSGTSTPNPGAAPTSDLACLTAEEELKIVDDFCERAVKLGTHCGYNYNVIATCIQYLRRFYLYNSPMTYHVQNILRTSLFLATKSEFLRENVENFAANSGRNVTAESVLAPEHLVMQGLRYNLDVRHPFRGLKGVHLELTQIAHGKYDGPGDNSTSADIQSRMQTLPSSTTNSGNPPRTKATVAALEARITNAYTHASRTLKTAAQYTDVYFLYTPSQIMLSAHLLADSPLTLFYLSLKLTSSSPIYAKLLSTLRACAELLSSHRLYVYTTLPQAEQDAREAVHQAHVKALIAKLKMCRDPDKVDLVKLNQAHKRDAVGEEGLDEHKAKKRKLAREGYEKESDAFWGPELGK</sequence>
<name>A0A6A7AZ26_9PLEO</name>
<protein>
    <recommendedName>
        <fullName evidence="1">RNA polymerase II holoenzyme cyclin-like subunit</fullName>
    </recommendedName>
</protein>
<evidence type="ECO:0000256" key="3">
    <source>
        <dbReference type="SAM" id="MobiDB-lite"/>
    </source>
</evidence>
<dbReference type="EMBL" id="MU006327">
    <property type="protein sequence ID" value="KAF2847329.1"/>
    <property type="molecule type" value="Genomic_DNA"/>
</dbReference>
<evidence type="ECO:0000256" key="1">
    <source>
        <dbReference type="ARBA" id="ARBA00014912"/>
    </source>
</evidence>
<gene>
    <name evidence="6" type="ORF">T440DRAFT_471214</name>
</gene>
<dbReference type="OrthoDB" id="340962at2759"/>
<dbReference type="InterPro" id="IPR043198">
    <property type="entry name" value="Cyclin/Ssn8"/>
</dbReference>
<dbReference type="SUPFAM" id="SSF47954">
    <property type="entry name" value="Cyclin-like"/>
    <property type="match status" value="2"/>
</dbReference>
<dbReference type="GO" id="GO:0006357">
    <property type="term" value="P:regulation of transcription by RNA polymerase II"/>
    <property type="evidence" value="ECO:0007669"/>
    <property type="project" value="InterPro"/>
</dbReference>
<dbReference type="Gene3D" id="1.10.472.10">
    <property type="entry name" value="Cyclin-like"/>
    <property type="match status" value="2"/>
</dbReference>
<proteinExistence type="predicted"/>
<keyword evidence="2" id="KW-0195">Cyclin</keyword>
<dbReference type="InterPro" id="IPR031658">
    <property type="entry name" value="Cyclin_C_2"/>
</dbReference>
<reference evidence="6" key="1">
    <citation type="submission" date="2020-01" db="EMBL/GenBank/DDBJ databases">
        <authorList>
            <consortium name="DOE Joint Genome Institute"/>
            <person name="Haridas S."/>
            <person name="Albert R."/>
            <person name="Binder M."/>
            <person name="Bloem J."/>
            <person name="Labutti K."/>
            <person name="Salamov A."/>
            <person name="Andreopoulos B."/>
            <person name="Baker S.E."/>
            <person name="Barry K."/>
            <person name="Bills G."/>
            <person name="Bluhm B.H."/>
            <person name="Cannon C."/>
            <person name="Castanera R."/>
            <person name="Culley D.E."/>
            <person name="Daum C."/>
            <person name="Ezra D."/>
            <person name="Gonzalez J.B."/>
            <person name="Henrissat B."/>
            <person name="Kuo A."/>
            <person name="Liang C."/>
            <person name="Lipzen A."/>
            <person name="Lutzoni F."/>
            <person name="Magnuson J."/>
            <person name="Mondo S."/>
            <person name="Nolan M."/>
            <person name="Ohm R."/>
            <person name="Pangilinan J."/>
            <person name="Park H.-J."/>
            <person name="Ramirez L."/>
            <person name="Alfaro M."/>
            <person name="Sun H."/>
            <person name="Tritt A."/>
            <person name="Yoshinaga Y."/>
            <person name="Zwiers L.-H."/>
            <person name="Turgeon B.G."/>
            <person name="Goodwin S.B."/>
            <person name="Spatafora J.W."/>
            <person name="Crous P.W."/>
            <person name="Grigoriev I.V."/>
        </authorList>
    </citation>
    <scope>NUCLEOTIDE SEQUENCE</scope>
    <source>
        <strain evidence="6">IPT5</strain>
    </source>
</reference>
<feature type="region of interest" description="Disordered" evidence="3">
    <location>
        <begin position="47"/>
        <end position="78"/>
    </location>
</feature>
<dbReference type="InterPro" id="IPR006671">
    <property type="entry name" value="Cyclin_N"/>
</dbReference>
<accession>A0A6A7AZ26</accession>
<dbReference type="AlphaFoldDB" id="A0A6A7AZ26"/>
<evidence type="ECO:0000259" key="4">
    <source>
        <dbReference type="Pfam" id="PF00134"/>
    </source>
</evidence>
<feature type="compositionally biased region" description="Basic and acidic residues" evidence="3">
    <location>
        <begin position="397"/>
        <end position="406"/>
    </location>
</feature>
<dbReference type="Proteomes" id="UP000799423">
    <property type="component" value="Unassembled WGS sequence"/>
</dbReference>
<keyword evidence="7" id="KW-1185">Reference proteome</keyword>
<dbReference type="Pfam" id="PF16899">
    <property type="entry name" value="Cyclin_C_2"/>
    <property type="match status" value="1"/>
</dbReference>
<feature type="compositionally biased region" description="Polar residues" evidence="3">
    <location>
        <begin position="62"/>
        <end position="71"/>
    </location>
</feature>
<dbReference type="GO" id="GO:0016538">
    <property type="term" value="F:cyclin-dependent protein serine/threonine kinase regulator activity"/>
    <property type="evidence" value="ECO:0007669"/>
    <property type="project" value="InterPro"/>
</dbReference>
<evidence type="ECO:0000313" key="6">
    <source>
        <dbReference type="EMBL" id="KAF2847329.1"/>
    </source>
</evidence>
<dbReference type="Pfam" id="PF00134">
    <property type="entry name" value="Cyclin_N"/>
    <property type="match status" value="1"/>
</dbReference>
<organism evidence="6 7">
    <name type="scientific">Plenodomus tracheiphilus IPT5</name>
    <dbReference type="NCBI Taxonomy" id="1408161"/>
    <lineage>
        <taxon>Eukaryota</taxon>
        <taxon>Fungi</taxon>
        <taxon>Dikarya</taxon>
        <taxon>Ascomycota</taxon>
        <taxon>Pezizomycotina</taxon>
        <taxon>Dothideomycetes</taxon>
        <taxon>Pleosporomycetidae</taxon>
        <taxon>Pleosporales</taxon>
        <taxon>Pleosporineae</taxon>
        <taxon>Leptosphaeriaceae</taxon>
        <taxon>Plenodomus</taxon>
    </lineage>
</organism>
<feature type="domain" description="Cyclin N-terminal" evidence="4">
    <location>
        <begin position="107"/>
        <end position="186"/>
    </location>
</feature>
<evidence type="ECO:0000313" key="7">
    <source>
        <dbReference type="Proteomes" id="UP000799423"/>
    </source>
</evidence>
<feature type="region of interest" description="Disordered" evidence="3">
    <location>
        <begin position="381"/>
        <end position="415"/>
    </location>
</feature>
<feature type="domain" description="Cyclin C-terminal" evidence="5">
    <location>
        <begin position="190"/>
        <end position="324"/>
    </location>
</feature>
<dbReference type="PANTHER" id="PTHR10026">
    <property type="entry name" value="CYCLIN"/>
    <property type="match status" value="1"/>
</dbReference>
<evidence type="ECO:0000256" key="2">
    <source>
        <dbReference type="ARBA" id="ARBA00023127"/>
    </source>
</evidence>
<dbReference type="CDD" id="cd20525">
    <property type="entry name" value="CYCLIN_CCNH_rpt2"/>
    <property type="match status" value="1"/>
</dbReference>
<dbReference type="CDD" id="cd20524">
    <property type="entry name" value="CYCLIN_CCNH_rpt1"/>
    <property type="match status" value="1"/>
</dbReference>